<sequence length="391" mass="42777">MFPSSILRNALNRAPNAATNKVAQLSRPDLKGPLTGVFCVNKPQGILSTAIVDKVQHTCRSNLQHPYVRSVLSKSTTKRSSKGFVKIGHGGTLDPLARGVVVIGLGDGCKVLHSLTSSSKIYIAEGRLGFATSTLDSTGSLVATGPTDHITQDKLLEALGNFRGEIAQQPPLYSALMMDGKRLYDYARKGEALPRDIPTRKVMIYNLQLLSYDGKELPGYETALATKYGFQTMMSESQKTLYQQRISSDRMEPDSSSSTTATSQNDDDKRRSSRKKRLSDPSEQADFVPIPAQGGIYFHFQTHCSSGTYIRTLIEDIAKSLGTVGHMSDLLRIEQNGFALDGPATLEFKECRNLESINQAVRQGNAILKKQWLQEDSLVTEPSPSPSSSKS</sequence>
<evidence type="ECO:0000313" key="8">
    <source>
        <dbReference type="EMBL" id="KAG0259022.1"/>
    </source>
</evidence>
<comment type="caution">
    <text evidence="8">The sequence shown here is derived from an EMBL/GenBank/DDBJ whole genome shotgun (WGS) entry which is preliminary data.</text>
</comment>
<keyword evidence="5" id="KW-0413">Isomerase</keyword>
<dbReference type="EC" id="5.4.99.25" evidence="3"/>
<evidence type="ECO:0000259" key="7">
    <source>
        <dbReference type="Pfam" id="PF01509"/>
    </source>
</evidence>
<protein>
    <recommendedName>
        <fullName evidence="3">tRNA pseudouridine(55) synthase</fullName>
        <ecNumber evidence="3">5.4.99.25</ecNumber>
    </recommendedName>
</protein>
<dbReference type="OrthoDB" id="9995526at2759"/>
<evidence type="ECO:0000256" key="6">
    <source>
        <dbReference type="SAM" id="MobiDB-lite"/>
    </source>
</evidence>
<dbReference type="Pfam" id="PF01509">
    <property type="entry name" value="TruB_N"/>
    <property type="match status" value="1"/>
</dbReference>
<dbReference type="Proteomes" id="UP000807716">
    <property type="component" value="Unassembled WGS sequence"/>
</dbReference>
<dbReference type="InterPro" id="IPR014780">
    <property type="entry name" value="tRNA_psdUridine_synth_TruB"/>
</dbReference>
<comment type="catalytic activity">
    <reaction evidence="1">
        <text>a uridine in mRNA = a pseudouridine in mRNA</text>
        <dbReference type="Rhea" id="RHEA:56644"/>
        <dbReference type="Rhea" id="RHEA-COMP:14658"/>
        <dbReference type="Rhea" id="RHEA-COMP:14659"/>
        <dbReference type="ChEBI" id="CHEBI:65314"/>
        <dbReference type="ChEBI" id="CHEBI:65315"/>
    </reaction>
</comment>
<dbReference type="SUPFAM" id="SSF55120">
    <property type="entry name" value="Pseudouridine synthase"/>
    <property type="match status" value="1"/>
</dbReference>
<accession>A0A9P6Q2A8</accession>
<evidence type="ECO:0000256" key="3">
    <source>
        <dbReference type="ARBA" id="ARBA00012787"/>
    </source>
</evidence>
<dbReference type="HAMAP" id="MF_01080">
    <property type="entry name" value="TruB_bact"/>
    <property type="match status" value="1"/>
</dbReference>
<organism evidence="8 9">
    <name type="scientific">Actinomortierella ambigua</name>
    <dbReference type="NCBI Taxonomy" id="1343610"/>
    <lineage>
        <taxon>Eukaryota</taxon>
        <taxon>Fungi</taxon>
        <taxon>Fungi incertae sedis</taxon>
        <taxon>Mucoromycota</taxon>
        <taxon>Mortierellomycotina</taxon>
        <taxon>Mortierellomycetes</taxon>
        <taxon>Mortierellales</taxon>
        <taxon>Mortierellaceae</taxon>
        <taxon>Actinomortierella</taxon>
    </lineage>
</organism>
<dbReference type="InterPro" id="IPR002501">
    <property type="entry name" value="PsdUridine_synth_N"/>
</dbReference>
<dbReference type="GO" id="GO:1990481">
    <property type="term" value="P:mRNA pseudouridine synthesis"/>
    <property type="evidence" value="ECO:0007669"/>
    <property type="project" value="TreeGrafter"/>
</dbReference>
<dbReference type="GO" id="GO:0160148">
    <property type="term" value="F:tRNA pseudouridine(55) synthase activity"/>
    <property type="evidence" value="ECO:0007669"/>
    <property type="project" value="UniProtKB-EC"/>
</dbReference>
<evidence type="ECO:0000313" key="9">
    <source>
        <dbReference type="Proteomes" id="UP000807716"/>
    </source>
</evidence>
<evidence type="ECO:0000256" key="1">
    <source>
        <dbReference type="ARBA" id="ARBA00001166"/>
    </source>
</evidence>
<dbReference type="EMBL" id="JAAAJB010000301">
    <property type="protein sequence ID" value="KAG0259022.1"/>
    <property type="molecule type" value="Genomic_DNA"/>
</dbReference>
<dbReference type="AlphaFoldDB" id="A0A9P6Q2A8"/>
<gene>
    <name evidence="8" type="ORF">DFQ27_004348</name>
</gene>
<feature type="region of interest" description="Disordered" evidence="6">
    <location>
        <begin position="241"/>
        <end position="287"/>
    </location>
</feature>
<dbReference type="PANTHER" id="PTHR13767">
    <property type="entry name" value="TRNA-PSEUDOURIDINE SYNTHASE"/>
    <property type="match status" value="1"/>
</dbReference>
<keyword evidence="4" id="KW-0819">tRNA processing</keyword>
<reference evidence="8" key="1">
    <citation type="journal article" date="2020" name="Fungal Divers.">
        <title>Resolving the Mortierellaceae phylogeny through synthesis of multi-gene phylogenetics and phylogenomics.</title>
        <authorList>
            <person name="Vandepol N."/>
            <person name="Liber J."/>
            <person name="Desiro A."/>
            <person name="Na H."/>
            <person name="Kennedy M."/>
            <person name="Barry K."/>
            <person name="Grigoriev I.V."/>
            <person name="Miller A.N."/>
            <person name="O'Donnell K."/>
            <person name="Stajich J.E."/>
            <person name="Bonito G."/>
        </authorList>
    </citation>
    <scope>NUCLEOTIDE SEQUENCE</scope>
    <source>
        <strain evidence="8">BC1065</strain>
    </source>
</reference>
<proteinExistence type="inferred from homology"/>
<dbReference type="Gene3D" id="3.30.2350.10">
    <property type="entry name" value="Pseudouridine synthase"/>
    <property type="match status" value="1"/>
</dbReference>
<evidence type="ECO:0000256" key="4">
    <source>
        <dbReference type="ARBA" id="ARBA00022694"/>
    </source>
</evidence>
<keyword evidence="9" id="KW-1185">Reference proteome</keyword>
<name>A0A9P6Q2A8_9FUNG</name>
<dbReference type="GO" id="GO:0003723">
    <property type="term" value="F:RNA binding"/>
    <property type="evidence" value="ECO:0007669"/>
    <property type="project" value="InterPro"/>
</dbReference>
<comment type="similarity">
    <text evidence="2">Belongs to the pseudouridine synthase TruB family.</text>
</comment>
<dbReference type="PANTHER" id="PTHR13767:SF2">
    <property type="entry name" value="PSEUDOURIDYLATE SYNTHASE TRUB1"/>
    <property type="match status" value="1"/>
</dbReference>
<dbReference type="GO" id="GO:0005634">
    <property type="term" value="C:nucleus"/>
    <property type="evidence" value="ECO:0007669"/>
    <property type="project" value="TreeGrafter"/>
</dbReference>
<evidence type="ECO:0000256" key="2">
    <source>
        <dbReference type="ARBA" id="ARBA00008999"/>
    </source>
</evidence>
<dbReference type="InterPro" id="IPR020103">
    <property type="entry name" value="PsdUridine_synth_cat_dom_sf"/>
</dbReference>
<evidence type="ECO:0000256" key="5">
    <source>
        <dbReference type="ARBA" id="ARBA00023235"/>
    </source>
</evidence>
<dbReference type="GO" id="GO:0006400">
    <property type="term" value="P:tRNA modification"/>
    <property type="evidence" value="ECO:0007669"/>
    <property type="project" value="TreeGrafter"/>
</dbReference>
<feature type="domain" description="Pseudouridine synthase II N-terminal" evidence="7">
    <location>
        <begin position="83"/>
        <end position="216"/>
    </location>
</feature>